<evidence type="ECO:0000256" key="3">
    <source>
        <dbReference type="SAM" id="SignalP"/>
    </source>
</evidence>
<organism evidence="4 5">
    <name type="scientific">Candidatus Merdivicinus excrementipullorum</name>
    <dbReference type="NCBI Taxonomy" id="2840867"/>
    <lineage>
        <taxon>Bacteria</taxon>
        <taxon>Bacillati</taxon>
        <taxon>Bacillota</taxon>
        <taxon>Clostridia</taxon>
        <taxon>Eubacteriales</taxon>
        <taxon>Oscillospiraceae</taxon>
        <taxon>Oscillospiraceae incertae sedis</taxon>
        <taxon>Candidatus Merdivicinus</taxon>
    </lineage>
</organism>
<dbReference type="Proteomes" id="UP000824002">
    <property type="component" value="Unassembled WGS sequence"/>
</dbReference>
<dbReference type="InterPro" id="IPR018337">
    <property type="entry name" value="Cell_wall/Cho-bd_repeat"/>
</dbReference>
<feature type="repeat" description="Cell wall-binding" evidence="2">
    <location>
        <begin position="245"/>
        <end position="264"/>
    </location>
</feature>
<dbReference type="PROSITE" id="PS51170">
    <property type="entry name" value="CW"/>
    <property type="match status" value="2"/>
</dbReference>
<gene>
    <name evidence="4" type="ORF">IAB51_09685</name>
</gene>
<dbReference type="PROSITE" id="PS51257">
    <property type="entry name" value="PROKAR_LIPOPROTEIN"/>
    <property type="match status" value="1"/>
</dbReference>
<reference evidence="4" key="2">
    <citation type="journal article" date="2021" name="PeerJ">
        <title>Extensive microbial diversity within the chicken gut microbiome revealed by metagenomics and culture.</title>
        <authorList>
            <person name="Gilroy R."/>
            <person name="Ravi A."/>
            <person name="Getino M."/>
            <person name="Pursley I."/>
            <person name="Horton D.L."/>
            <person name="Alikhan N.F."/>
            <person name="Baker D."/>
            <person name="Gharbi K."/>
            <person name="Hall N."/>
            <person name="Watson M."/>
            <person name="Adriaenssens E.M."/>
            <person name="Foster-Nyarko E."/>
            <person name="Jarju S."/>
            <person name="Secka A."/>
            <person name="Antonio M."/>
            <person name="Oren A."/>
            <person name="Chaudhuri R.R."/>
            <person name="La Ragione R."/>
            <person name="Hildebrand F."/>
            <person name="Pallen M.J."/>
        </authorList>
    </citation>
    <scope>NUCLEOTIDE SEQUENCE</scope>
    <source>
        <strain evidence="4">CHK199-13235</strain>
    </source>
</reference>
<dbReference type="Gene3D" id="2.10.270.10">
    <property type="entry name" value="Cholin Binding"/>
    <property type="match status" value="2"/>
</dbReference>
<proteinExistence type="predicted"/>
<sequence length="290" mass="33181">MRKITVCLLAGLAAGCMLAAPVQAASWGDEVFVSLGPADPQEAYQDNGVLWQGWRQLAPDWYYFIDARPTQLQELTSDYTGWRNYDGYWYYYQNGKAYHDAAPLEIDGESYFFNHMHYSRGDDNKPPAVMLTGWLAMSVWQFANDGTVEDLPYGARVTGWLDWHSNRYYLYDEQVELAYDYAPDGGLVRYEPLNGREEESIPSWGSYYYGDGVLYTGEAPRFTGEDTEAPVRYVETTPDSEGFLVTGWAKIGGNWYFFTKNGVMCTGWIQIRGQWYHFGNDGVWDGAVYE</sequence>
<dbReference type="Pfam" id="PF19127">
    <property type="entry name" value="Choline_bind_3"/>
    <property type="match status" value="1"/>
</dbReference>
<evidence type="ECO:0000313" key="5">
    <source>
        <dbReference type="Proteomes" id="UP000824002"/>
    </source>
</evidence>
<dbReference type="AlphaFoldDB" id="A0A9D1FNE6"/>
<evidence type="ECO:0000256" key="2">
    <source>
        <dbReference type="PROSITE-ProRule" id="PRU00591"/>
    </source>
</evidence>
<reference evidence="4" key="1">
    <citation type="submission" date="2020-10" db="EMBL/GenBank/DDBJ databases">
        <authorList>
            <person name="Gilroy R."/>
        </authorList>
    </citation>
    <scope>NUCLEOTIDE SEQUENCE</scope>
    <source>
        <strain evidence="4">CHK199-13235</strain>
    </source>
</reference>
<dbReference type="SUPFAM" id="SSF69360">
    <property type="entry name" value="Cell wall binding repeat"/>
    <property type="match status" value="1"/>
</dbReference>
<evidence type="ECO:0000256" key="1">
    <source>
        <dbReference type="ARBA" id="ARBA00022737"/>
    </source>
</evidence>
<feature type="signal peptide" evidence="3">
    <location>
        <begin position="1"/>
        <end position="19"/>
    </location>
</feature>
<evidence type="ECO:0000313" key="4">
    <source>
        <dbReference type="EMBL" id="HIS77056.1"/>
    </source>
</evidence>
<accession>A0A9D1FNE6</accession>
<comment type="caution">
    <text evidence="4">The sequence shown here is derived from an EMBL/GenBank/DDBJ whole genome shotgun (WGS) entry which is preliminary data.</text>
</comment>
<protein>
    <submittedName>
        <fullName evidence="4">Uncharacterized protein</fullName>
    </submittedName>
</protein>
<name>A0A9D1FNE6_9FIRM</name>
<feature type="repeat" description="Cell wall-binding" evidence="2">
    <location>
        <begin position="265"/>
        <end position="284"/>
    </location>
</feature>
<dbReference type="EMBL" id="DVJP01000066">
    <property type="protein sequence ID" value="HIS77056.1"/>
    <property type="molecule type" value="Genomic_DNA"/>
</dbReference>
<feature type="chain" id="PRO_5038387944" evidence="3">
    <location>
        <begin position="20"/>
        <end position="290"/>
    </location>
</feature>
<keyword evidence="3" id="KW-0732">Signal</keyword>
<keyword evidence="1" id="KW-0677">Repeat</keyword>